<protein>
    <submittedName>
        <fullName evidence="1">Uncharacterized protein</fullName>
    </submittedName>
</protein>
<dbReference type="Proteomes" id="UP000663844">
    <property type="component" value="Unassembled WGS sequence"/>
</dbReference>
<name>A0A820NXK3_9BILA</name>
<accession>A0A820NXK3</accession>
<dbReference type="EMBL" id="CAJOAZ010026080">
    <property type="protein sequence ID" value="CAF4398049.1"/>
    <property type="molecule type" value="Genomic_DNA"/>
</dbReference>
<gene>
    <name evidence="1" type="ORF">OXD698_LOCUS51302</name>
</gene>
<dbReference type="AlphaFoldDB" id="A0A820NXK3"/>
<comment type="caution">
    <text evidence="1">The sequence shown here is derived from an EMBL/GenBank/DDBJ whole genome shotgun (WGS) entry which is preliminary data.</text>
</comment>
<evidence type="ECO:0000313" key="2">
    <source>
        <dbReference type="Proteomes" id="UP000663844"/>
    </source>
</evidence>
<proteinExistence type="predicted"/>
<feature type="non-terminal residue" evidence="1">
    <location>
        <position position="1"/>
    </location>
</feature>
<sequence length="121" mass="14087">MNRINSCMKQAIYWLQYDANQTYENEGHIKVNTTFNETTKVISVCRPPPRMPALRMISDIVQDSNLIYRVHALFVWILRTANSAINELHFDGLATEDLTTKFERQNAFENDHIVKQRTGTL</sequence>
<reference evidence="1" key="1">
    <citation type="submission" date="2021-02" db="EMBL/GenBank/DDBJ databases">
        <authorList>
            <person name="Nowell W R."/>
        </authorList>
    </citation>
    <scope>NUCLEOTIDE SEQUENCE</scope>
</reference>
<evidence type="ECO:0000313" key="1">
    <source>
        <dbReference type="EMBL" id="CAF4398049.1"/>
    </source>
</evidence>
<organism evidence="1 2">
    <name type="scientific">Adineta steineri</name>
    <dbReference type="NCBI Taxonomy" id="433720"/>
    <lineage>
        <taxon>Eukaryota</taxon>
        <taxon>Metazoa</taxon>
        <taxon>Spiralia</taxon>
        <taxon>Gnathifera</taxon>
        <taxon>Rotifera</taxon>
        <taxon>Eurotatoria</taxon>
        <taxon>Bdelloidea</taxon>
        <taxon>Adinetida</taxon>
        <taxon>Adinetidae</taxon>
        <taxon>Adineta</taxon>
    </lineage>
</organism>